<organism evidence="1 2">
    <name type="scientific">Streptomyces typhae</name>
    <dbReference type="NCBI Taxonomy" id="2681492"/>
    <lineage>
        <taxon>Bacteria</taxon>
        <taxon>Bacillati</taxon>
        <taxon>Actinomycetota</taxon>
        <taxon>Actinomycetes</taxon>
        <taxon>Kitasatosporales</taxon>
        <taxon>Streptomycetaceae</taxon>
        <taxon>Streptomyces</taxon>
    </lineage>
</organism>
<dbReference type="RefSeq" id="WP_157169271.1">
    <property type="nucleotide sequence ID" value="NZ_WPNZ01000031.1"/>
</dbReference>
<proteinExistence type="predicted"/>
<dbReference type="EMBL" id="WPNZ01000031">
    <property type="protein sequence ID" value="MVO90252.1"/>
    <property type="molecule type" value="Genomic_DNA"/>
</dbReference>
<name>A0A6L6X8U7_9ACTN</name>
<keyword evidence="2" id="KW-1185">Reference proteome</keyword>
<evidence type="ECO:0000313" key="2">
    <source>
        <dbReference type="Proteomes" id="UP000483802"/>
    </source>
</evidence>
<dbReference type="Proteomes" id="UP000483802">
    <property type="component" value="Unassembled WGS sequence"/>
</dbReference>
<sequence length="88" mass="9772">MVAGSVWGLTEIRDTLRRSCGSCWTKGEIAQEDLAHVSPYLTEHINRVDEYFRHELGIQPEAYDPKLDLGCAPLREQDLTAASLGQAA</sequence>
<comment type="caution">
    <text evidence="1">The sequence shown here is derived from an EMBL/GenBank/DDBJ whole genome shotgun (WGS) entry which is preliminary data.</text>
</comment>
<evidence type="ECO:0000313" key="1">
    <source>
        <dbReference type="EMBL" id="MVO90252.1"/>
    </source>
</evidence>
<dbReference type="AlphaFoldDB" id="A0A6L6X8U7"/>
<protein>
    <recommendedName>
        <fullName evidence="3">Tn3 transposase DDE domain-containing protein</fullName>
    </recommendedName>
</protein>
<reference evidence="1 2" key="1">
    <citation type="submission" date="2019-11" db="EMBL/GenBank/DDBJ databases">
        <title>Streptomyces typhae sp. nov., a novel endophytic actinomycete isolated from the root of cattail pollen (Typha angustifolia L.).</title>
        <authorList>
            <person name="Peng C."/>
        </authorList>
    </citation>
    <scope>NUCLEOTIDE SEQUENCE [LARGE SCALE GENOMIC DNA]</scope>
    <source>
        <strain evidence="2">p1417</strain>
    </source>
</reference>
<evidence type="ECO:0008006" key="3">
    <source>
        <dbReference type="Google" id="ProtNLM"/>
    </source>
</evidence>
<accession>A0A6L6X8U7</accession>
<gene>
    <name evidence="1" type="ORF">GPA10_37255</name>
</gene>